<protein>
    <submittedName>
        <fullName evidence="1">Uncharacterized protein</fullName>
    </submittedName>
</protein>
<keyword evidence="2" id="KW-1185">Reference proteome</keyword>
<dbReference type="EMBL" id="HG793126">
    <property type="protein sequence ID" value="CDK26031.1"/>
    <property type="molecule type" value="Genomic_DNA"/>
</dbReference>
<organism evidence="1 2">
    <name type="scientific">Kuraishia capsulata CBS 1993</name>
    <dbReference type="NCBI Taxonomy" id="1382522"/>
    <lineage>
        <taxon>Eukaryota</taxon>
        <taxon>Fungi</taxon>
        <taxon>Dikarya</taxon>
        <taxon>Ascomycota</taxon>
        <taxon>Saccharomycotina</taxon>
        <taxon>Pichiomycetes</taxon>
        <taxon>Pichiales</taxon>
        <taxon>Pichiaceae</taxon>
        <taxon>Kuraishia</taxon>
    </lineage>
</organism>
<gene>
    <name evidence="1" type="ORF">KUCA_T00002002001</name>
</gene>
<evidence type="ECO:0000313" key="1">
    <source>
        <dbReference type="EMBL" id="CDK26031.1"/>
    </source>
</evidence>
<reference evidence="1" key="1">
    <citation type="submission" date="2013-12" db="EMBL/GenBank/DDBJ databases">
        <authorList>
            <person name="Genoscope - CEA"/>
        </authorList>
    </citation>
    <scope>NUCLEOTIDE SEQUENCE</scope>
    <source>
        <strain evidence="1">CBS 1993</strain>
    </source>
</reference>
<sequence>MSPFQFTSSAPYQSPHIPNCTRQLEGHLIGCLMNSPSANKDGAGFPSNFDPRMEPNMPATKKVIGWLNELPVDITAPRSFKNGCFELEHYNGLEVEDLIELLWPDEDAAIECSTDELIASQAKQIEFLTSKLYSMEYTRTPEEVTKTALRSSPPSYNVRLINR</sequence>
<name>W6MIQ9_9ASCO</name>
<reference evidence="1" key="2">
    <citation type="submission" date="2014-02" db="EMBL/GenBank/DDBJ databases">
        <title>Complete DNA sequence of /Kuraishia capsulata/ illustrates novel genomic features among budding yeasts (/Saccharomycotina/).</title>
        <authorList>
            <person name="Morales L."/>
            <person name="Noel B."/>
            <person name="Porcel B."/>
            <person name="Marcet-Houben M."/>
            <person name="Hullo M-F."/>
            <person name="Sacerdot C."/>
            <person name="Tekaia F."/>
            <person name="Leh-Louis V."/>
            <person name="Despons L."/>
            <person name="Khanna V."/>
            <person name="Aury J-M."/>
            <person name="Barbe V."/>
            <person name="Couloux A."/>
            <person name="Labadie K."/>
            <person name="Pelletier E."/>
            <person name="Souciet J-L."/>
            <person name="Boekhout T."/>
            <person name="Gabaldon T."/>
            <person name="Wincker P."/>
            <person name="Dujon B."/>
        </authorList>
    </citation>
    <scope>NUCLEOTIDE SEQUENCE</scope>
    <source>
        <strain evidence="1">CBS 1993</strain>
    </source>
</reference>
<accession>W6MIQ9</accession>
<dbReference type="RefSeq" id="XP_022458041.1">
    <property type="nucleotide sequence ID" value="XM_022604239.1"/>
</dbReference>
<evidence type="ECO:0000313" key="2">
    <source>
        <dbReference type="Proteomes" id="UP000019384"/>
    </source>
</evidence>
<dbReference type="Proteomes" id="UP000019384">
    <property type="component" value="Unassembled WGS sequence"/>
</dbReference>
<proteinExistence type="predicted"/>
<dbReference type="AlphaFoldDB" id="W6MIQ9"/>
<dbReference type="HOGENOM" id="CLU_1627331_0_0_1"/>
<dbReference type="GeneID" id="34519429"/>